<organism evidence="2 3">
    <name type="scientific">Candidatus Promineifilum breve</name>
    <dbReference type="NCBI Taxonomy" id="1806508"/>
    <lineage>
        <taxon>Bacteria</taxon>
        <taxon>Bacillati</taxon>
        <taxon>Chloroflexota</taxon>
        <taxon>Ardenticatenia</taxon>
        <taxon>Candidatus Promineifilales</taxon>
        <taxon>Candidatus Promineifilaceae</taxon>
        <taxon>Candidatus Promineifilum</taxon>
    </lineage>
</organism>
<evidence type="ECO:0000259" key="1">
    <source>
        <dbReference type="Pfam" id="PF03372"/>
    </source>
</evidence>
<dbReference type="InterPro" id="IPR005135">
    <property type="entry name" value="Endo/exonuclease/phosphatase"/>
</dbReference>
<protein>
    <recommendedName>
        <fullName evidence="1">Endonuclease/exonuclease/phosphatase domain-containing protein</fullName>
    </recommendedName>
</protein>
<dbReference type="Pfam" id="PF03372">
    <property type="entry name" value="Exo_endo_phos"/>
    <property type="match status" value="1"/>
</dbReference>
<reference evidence="2" key="1">
    <citation type="submission" date="2016-01" db="EMBL/GenBank/DDBJ databases">
        <authorList>
            <person name="Mcilroy J.S."/>
            <person name="Karst M S."/>
            <person name="Albertsen M."/>
        </authorList>
    </citation>
    <scope>NUCLEOTIDE SEQUENCE</scope>
    <source>
        <strain evidence="2">Cfx-K</strain>
    </source>
</reference>
<dbReference type="PANTHER" id="PTHR14859:SF1">
    <property type="entry name" value="PGAP2-INTERACTING PROTEIN"/>
    <property type="match status" value="1"/>
</dbReference>
<dbReference type="Proteomes" id="UP000215027">
    <property type="component" value="Chromosome II"/>
</dbReference>
<dbReference type="AlphaFoldDB" id="A0A160T910"/>
<dbReference type="EMBL" id="LN890656">
    <property type="protein sequence ID" value="CUS05928.1"/>
    <property type="molecule type" value="Genomic_DNA"/>
</dbReference>
<name>A0A160T910_9CHLR</name>
<evidence type="ECO:0000313" key="2">
    <source>
        <dbReference type="EMBL" id="CUS05928.1"/>
    </source>
</evidence>
<accession>A0A160T910</accession>
<dbReference type="Gene3D" id="3.60.10.10">
    <property type="entry name" value="Endonuclease/exonuclease/phosphatase"/>
    <property type="match status" value="1"/>
</dbReference>
<gene>
    <name evidence="2" type="ORF">CFX0092_B0394</name>
</gene>
<dbReference type="GO" id="GO:0006506">
    <property type="term" value="P:GPI anchor biosynthetic process"/>
    <property type="evidence" value="ECO:0007669"/>
    <property type="project" value="TreeGrafter"/>
</dbReference>
<dbReference type="KEGG" id="pbf:CFX0092_B0394"/>
<dbReference type="InterPro" id="IPR036691">
    <property type="entry name" value="Endo/exonu/phosph_ase_sf"/>
</dbReference>
<evidence type="ECO:0000313" key="3">
    <source>
        <dbReference type="Proteomes" id="UP000215027"/>
    </source>
</evidence>
<keyword evidence="3" id="KW-1185">Reference proteome</keyword>
<dbReference type="GO" id="GO:0003824">
    <property type="term" value="F:catalytic activity"/>
    <property type="evidence" value="ECO:0007669"/>
    <property type="project" value="InterPro"/>
</dbReference>
<dbReference type="InterPro" id="IPR051916">
    <property type="entry name" value="GPI-anchor_lipid_remodeler"/>
</dbReference>
<proteinExistence type="predicted"/>
<dbReference type="GO" id="GO:0016020">
    <property type="term" value="C:membrane"/>
    <property type="evidence" value="ECO:0007669"/>
    <property type="project" value="GOC"/>
</dbReference>
<dbReference type="SUPFAM" id="SSF56219">
    <property type="entry name" value="DNase I-like"/>
    <property type="match status" value="1"/>
</dbReference>
<sequence>MCYISPMLTGCRCFIVAKVGRGSRIGRGLPAVVVALLLLFLMSCRDAKLPATLAATLPGVADETGMAMGLFNRTKNHSDEAGPLYRGNFGVAPDAALDEWVVVSYNLRYGEAITETIAAFQSIAPLPAADVVMMQEMHESGVSAVAQALGYNYVYYPASVASHGDNFGNAILSRWPISDPAKIILPGLHPLTGQQRTATRATVSIGDADAGTEEVLVYSVHAETATAPRSLRRAQYEAILNDIPADATRVIIGGDFNTVTGRGVNQLAQLFDAGGIDHASAALGPTFTRFGLRPSATDHIFYRGFEWQDAGVLGHITASDHFPVWARLAVP</sequence>
<dbReference type="PANTHER" id="PTHR14859">
    <property type="entry name" value="CALCOFLUOR WHITE HYPERSENSITIVE PROTEIN PRECURSOR"/>
    <property type="match status" value="1"/>
</dbReference>
<feature type="domain" description="Endonuclease/exonuclease/phosphatase" evidence="1">
    <location>
        <begin position="104"/>
        <end position="321"/>
    </location>
</feature>